<evidence type="ECO:0000313" key="25">
    <source>
        <dbReference type="Proteomes" id="UP000318582"/>
    </source>
</evidence>
<comment type="similarity">
    <text evidence="3 19">Belongs to the ribonucleoside diphosphate reductase large chain family.</text>
</comment>
<keyword evidence="14" id="KW-0687">Ribonucleoprotein</keyword>
<dbReference type="SMART" id="SM00311">
    <property type="entry name" value="PWI"/>
    <property type="match status" value="1"/>
</dbReference>
<feature type="compositionally biased region" description="Pro residues" evidence="20">
    <location>
        <begin position="1168"/>
        <end position="1184"/>
    </location>
</feature>
<evidence type="ECO:0000256" key="14">
    <source>
        <dbReference type="ARBA" id="ARBA00023274"/>
    </source>
</evidence>
<evidence type="ECO:0000256" key="16">
    <source>
        <dbReference type="ARBA" id="ARBA00047754"/>
    </source>
</evidence>
<dbReference type="Pfam" id="PF03477">
    <property type="entry name" value="ATP-cone"/>
    <property type="match status" value="1"/>
</dbReference>
<feature type="region of interest" description="Disordered" evidence="20">
    <location>
        <begin position="1"/>
        <end position="40"/>
    </location>
</feature>
<dbReference type="InterPro" id="IPR008926">
    <property type="entry name" value="RNR_R1-su_N"/>
</dbReference>
<dbReference type="Pfam" id="PF00317">
    <property type="entry name" value="Ribonuc_red_lgN"/>
    <property type="match status" value="1"/>
</dbReference>
<dbReference type="Gene3D" id="3.30.70.330">
    <property type="match status" value="1"/>
</dbReference>
<evidence type="ECO:0000256" key="20">
    <source>
        <dbReference type="SAM" id="MobiDB-lite"/>
    </source>
</evidence>
<evidence type="ECO:0000313" key="24">
    <source>
        <dbReference type="EMBL" id="TPX55179.1"/>
    </source>
</evidence>
<feature type="compositionally biased region" description="Basic and acidic residues" evidence="20">
    <location>
        <begin position="1258"/>
        <end position="1285"/>
    </location>
</feature>
<dbReference type="PANTHER" id="PTHR11573">
    <property type="entry name" value="RIBONUCLEOSIDE-DIPHOSPHATE REDUCTASE LARGE CHAIN"/>
    <property type="match status" value="1"/>
</dbReference>
<dbReference type="InterPro" id="IPR035979">
    <property type="entry name" value="RBD_domain_sf"/>
</dbReference>
<dbReference type="PROSITE" id="PS51161">
    <property type="entry name" value="ATP_CONE"/>
    <property type="match status" value="1"/>
</dbReference>
<dbReference type="InterPro" id="IPR034268">
    <property type="entry name" value="RBM25_RRM"/>
</dbReference>
<dbReference type="InterPro" id="IPR025607">
    <property type="entry name" value="Ribosomal_uL18_C_euk"/>
</dbReference>
<dbReference type="PROSITE" id="PS50102">
    <property type="entry name" value="RRM"/>
    <property type="match status" value="1"/>
</dbReference>
<keyword evidence="7" id="KW-0507">mRNA processing</keyword>
<dbReference type="Pfam" id="PF01480">
    <property type="entry name" value="PWI"/>
    <property type="match status" value="1"/>
</dbReference>
<dbReference type="GO" id="GO:0005524">
    <property type="term" value="F:ATP binding"/>
    <property type="evidence" value="ECO:0007669"/>
    <property type="project" value="UniProtKB-UniRule"/>
</dbReference>
<sequence>MRKRPLHHDIAPSHQSKLVKKKTSPTAPHNSPHLTNVGANENHKIPPILEPFLTPASSQFEHRSMFVVKRDGRPERVAFDKITSRLSKLCYGLDMNFVDPAEVAQKVVSGVYQGVTTVELDNLAAETAAYLTTKHPDYALLAARIAVANLHKETKKQFSQVMEDLHRYINPKTGKPASMISDTTYASIVKHADRLNSAIIYDRDFNYNYFGFKTMERSYLLRINGKVAERPQHMLMRVAVGIHGDDVDAAIQSYDYMSEKYFTHASPTLFNAGTPRPQLSSCFLLTMKDDSIEGIYDTLKTCAMISKTAGGIGLNIHKIRALGSYIAGTNGHSNGIVPMLRVYNNTARYVDQGGNKRPGAFAVYLEPWHADVFEFMELKKNTGKEEHRARELFYALWIPDLFMERVEQNGDWSLFCPSEATGLSEVYGDEFKALYTKYEREGRARKTIKAQKLWYAILESQVETGTPFMLYKDACNQKSNQKNLGTIKCSNLCTEIVQYSSPDEVAVCNLASVSLPNFVVKQNGSPSYDFQKLREVVHIMTKNLNKIIDVNYYPVEEARRSNMKHRPIGLGVQGLADAFIKMRLPFDSPAAGKLNRQIFETLYFAALEASCELAEKLGPYETYEGSPVSQGILQPDMWKVECSDMWDWPELRARIAKHGVRNSLLVAPMPTASTSQILGNNECFEPYTSNIYTRRVLSGEFQIVNQHLLKDLTELNLWNDNMKNRIIADNGSIQKINNIPDELKAIYKTVWELSQKVIIDMAAERGAFIDQSQSLNVHLAEPNYGKLTSMHFYGWKKGLKTGMYYLRTRPAVDAIKFTVDQQQLKADRANNGPGEQEEDDDNMAAPFVKQVKNKAYYKRYQTKYRRRREGKTDYYARKRLVVQAKNKYNSPKYRLVVRITNKDIITQIVYAKLQGDVVLCAAYAHELPRFGIKHGLTNWAAAYATGLLLARRVLAQLGLDTKYEGQTEPDGEKYEVEEMEDGPRPFTAYLDTGLRRTTTGSRVFGVLKGAVDGGLRVPHSQSRFPGWDGKEIDADLLRGYIFGRHVADYMEYLQEEDDEAYKRQFSTFIADEIEADDLEDMYANAHKAIRENPAAEKKERKPMTAEDKKKQAKYHKTPLNLKQRKDRVRQKKAAFLRKLVNSQQLHRNNLWEIILELMDPYRQYPHPQHGPPPGQYGRPPPGFGGPPQHGGPGGYGPPMNGGPPMHGGPGGMHGGPPPMHGGPPPMHGGHGGPPPMQHNNSFRPGPPMQQPHHPQQQFDRRPPFGGYDDRRFDRNPNMQRVEERPQIPLPPRRAPTAEDKLTTVFVAGIVDGVSDAWMEKILQTCGPIRSWRRMQDASGKPKGFGFCVYEQPESVSRALRILNGEGEGVLSEGIELFMPGGQPKKLKCNVDDVARKHVESYRNQRADAMDEQRDRELRDQILTIAKSLGEDANQKDIDSLIMSAVADGTGRGGSPDTPGGGRGTEEMDDLPAEMAPEQRELISREIMTFRERSAAKDRKKKEDEERRMMERDQADRRSRRQADQHQHHAGPRGGYHGEAQQQGGHYGAPRQSFAHHTGKEEDDEEEYERRQQRREAEAREAFLDRERRWLQQEEERLKWLAACAAETNDMNDANGVMSAKAEEMGMAMAEWNGDADLRTDEDRRSFFARMQRQRRAEFEMDREDREAEKAEQERKNAEPEPMEEDETPAAPKEIVIGKIMTKEERHQAIQDLISIIPAEKAGLWDWHIKWDYLEESIVTNKLRPWVTKKIVEFIGEEDKDLVEFVIELLQKRSPAEEVLNEMQPALDEEAEAFVMVLWRMLIYETEARSQGLG</sequence>
<dbReference type="Pfam" id="PF14204">
    <property type="entry name" value="Ribosomal_L18_c"/>
    <property type="match status" value="1"/>
</dbReference>
<dbReference type="InterPro" id="IPR039718">
    <property type="entry name" value="Rrm1"/>
</dbReference>
<evidence type="ECO:0000259" key="21">
    <source>
        <dbReference type="PROSITE" id="PS50102"/>
    </source>
</evidence>
<feature type="domain" description="RRM" evidence="21">
    <location>
        <begin position="1302"/>
        <end position="1383"/>
    </location>
</feature>
<keyword evidence="8 18" id="KW-0547">Nucleotide-binding</keyword>
<comment type="similarity">
    <text evidence="2">Belongs to the universal ribosomal protein uL18 family.</text>
</comment>
<dbReference type="EMBL" id="QEAQ01000123">
    <property type="protein sequence ID" value="TPX55179.1"/>
    <property type="molecule type" value="Genomic_DNA"/>
</dbReference>
<evidence type="ECO:0000256" key="7">
    <source>
        <dbReference type="ARBA" id="ARBA00022664"/>
    </source>
</evidence>
<evidence type="ECO:0000256" key="13">
    <source>
        <dbReference type="ARBA" id="ARBA00023157"/>
    </source>
</evidence>
<dbReference type="Gene3D" id="1.20.1390.10">
    <property type="entry name" value="PWI domain"/>
    <property type="match status" value="1"/>
</dbReference>
<dbReference type="InterPro" id="IPR036483">
    <property type="entry name" value="PWI_dom_sf"/>
</dbReference>
<dbReference type="GO" id="GO:0009263">
    <property type="term" value="P:deoxyribonucleotide biosynthetic process"/>
    <property type="evidence" value="ECO:0007669"/>
    <property type="project" value="UniProtKB-KW"/>
</dbReference>
<dbReference type="Proteomes" id="UP000318582">
    <property type="component" value="Unassembled WGS sequence"/>
</dbReference>
<dbReference type="PROSITE" id="PS51025">
    <property type="entry name" value="PWI"/>
    <property type="match status" value="1"/>
</dbReference>
<evidence type="ECO:0000259" key="23">
    <source>
        <dbReference type="PROSITE" id="PS51161"/>
    </source>
</evidence>
<keyword evidence="11 19" id="KW-0560">Oxidoreductase</keyword>
<dbReference type="GO" id="GO:0005971">
    <property type="term" value="C:ribonucleoside-diphosphate reductase complex"/>
    <property type="evidence" value="ECO:0007669"/>
    <property type="project" value="TreeGrafter"/>
</dbReference>
<dbReference type="Pfam" id="PF02867">
    <property type="entry name" value="Ribonuc_red_lgC"/>
    <property type="match status" value="1"/>
</dbReference>
<dbReference type="InterPro" id="IPR013509">
    <property type="entry name" value="RNR_lsu_N"/>
</dbReference>
<evidence type="ECO:0000256" key="2">
    <source>
        <dbReference type="ARBA" id="ARBA00007116"/>
    </source>
</evidence>
<dbReference type="Pfam" id="PF17144">
    <property type="entry name" value="Ribosomal_L5e"/>
    <property type="match status" value="1"/>
</dbReference>
<evidence type="ECO:0000256" key="19">
    <source>
        <dbReference type="RuleBase" id="RU003410"/>
    </source>
</evidence>
<reference evidence="24 25" key="1">
    <citation type="journal article" date="2019" name="Sci. Rep.">
        <title>Comparative genomics of chytrid fungi reveal insights into the obligate biotrophic and pathogenic lifestyle of Synchytrium endobioticum.</title>
        <authorList>
            <person name="van de Vossenberg B.T.L.H."/>
            <person name="Warris S."/>
            <person name="Nguyen H.D.T."/>
            <person name="van Gent-Pelzer M.P.E."/>
            <person name="Joly D.L."/>
            <person name="van de Geest H.C."/>
            <person name="Bonants P.J.M."/>
            <person name="Smith D.S."/>
            <person name="Levesque C.A."/>
            <person name="van der Lee T.A.J."/>
        </authorList>
    </citation>
    <scope>NUCLEOTIDE SEQUENCE [LARGE SCALE GENOMIC DNA]</scope>
    <source>
        <strain evidence="24 25">CBS 809.83</strain>
    </source>
</reference>
<feature type="compositionally biased region" description="Basic and acidic residues" evidence="20">
    <location>
        <begin position="1482"/>
        <end position="1526"/>
    </location>
</feature>
<organism evidence="24 25">
    <name type="scientific">Powellomyces hirtus</name>
    <dbReference type="NCBI Taxonomy" id="109895"/>
    <lineage>
        <taxon>Eukaryota</taxon>
        <taxon>Fungi</taxon>
        <taxon>Fungi incertae sedis</taxon>
        <taxon>Chytridiomycota</taxon>
        <taxon>Chytridiomycota incertae sedis</taxon>
        <taxon>Chytridiomycetes</taxon>
        <taxon>Spizellomycetales</taxon>
        <taxon>Powellomycetaceae</taxon>
        <taxon>Powellomyces</taxon>
    </lineage>
</organism>
<evidence type="ECO:0000256" key="5">
    <source>
        <dbReference type="ARBA" id="ARBA00022490"/>
    </source>
</evidence>
<evidence type="ECO:0000256" key="6">
    <source>
        <dbReference type="ARBA" id="ARBA00022533"/>
    </source>
</evidence>
<evidence type="ECO:0000256" key="18">
    <source>
        <dbReference type="PROSITE-ProRule" id="PRU00492"/>
    </source>
</evidence>
<feature type="region of interest" description="Disordered" evidence="20">
    <location>
        <begin position="1657"/>
        <end position="1691"/>
    </location>
</feature>
<keyword evidence="10" id="KW-0689">Ribosomal protein</keyword>
<dbReference type="InterPro" id="IPR012677">
    <property type="entry name" value="Nucleotide-bd_a/b_plait_sf"/>
</dbReference>
<dbReference type="InterPro" id="IPR000504">
    <property type="entry name" value="RRM_dom"/>
</dbReference>
<dbReference type="InterPro" id="IPR000788">
    <property type="entry name" value="RNR_lg_C"/>
</dbReference>
<feature type="domain" description="PWI" evidence="22">
    <location>
        <begin position="1721"/>
        <end position="1813"/>
    </location>
</feature>
<dbReference type="PROSITE" id="PS00089">
    <property type="entry name" value="RIBORED_LARGE"/>
    <property type="match status" value="1"/>
</dbReference>
<dbReference type="PRINTS" id="PR00058">
    <property type="entry name" value="RIBOSOMALL5"/>
</dbReference>
<comment type="caution">
    <text evidence="24">The sequence shown here is derived from an EMBL/GenBank/DDBJ whole genome shotgun (WGS) entry which is preliminary data.</text>
</comment>
<dbReference type="GO" id="GO:0006397">
    <property type="term" value="P:mRNA processing"/>
    <property type="evidence" value="ECO:0007669"/>
    <property type="project" value="UniProtKB-KW"/>
</dbReference>
<dbReference type="SUPFAM" id="SSF48168">
    <property type="entry name" value="R1 subunit of ribonucleotide reductase, N-terminal domain"/>
    <property type="match status" value="1"/>
</dbReference>
<evidence type="ECO:0000256" key="17">
    <source>
        <dbReference type="PROSITE-ProRule" id="PRU00176"/>
    </source>
</evidence>
<comment type="function">
    <text evidence="15 19">Provides the precursors necessary for DNA synthesis. Catalyzes the biosynthesis of deoxyribonucleotides from the corresponding ribonucleotides.</text>
</comment>
<feature type="region of interest" description="Disordered" evidence="20">
    <location>
        <begin position="1089"/>
        <end position="1118"/>
    </location>
</feature>
<feature type="compositionally biased region" description="Basic and acidic residues" evidence="20">
    <location>
        <begin position="1657"/>
        <end position="1678"/>
    </location>
</feature>
<dbReference type="UniPathway" id="UPA00326"/>
<feature type="compositionally biased region" description="Polar residues" evidence="20">
    <location>
        <begin position="24"/>
        <end position="39"/>
    </location>
</feature>
<dbReference type="FunFam" id="3.30.420.100:FF:000002">
    <property type="entry name" value="60S ribosomal protein L5"/>
    <property type="match status" value="1"/>
</dbReference>
<comment type="subcellular location">
    <subcellularLocation>
        <location evidence="1">Cytoplasm</location>
    </subcellularLocation>
</comment>
<dbReference type="NCBIfam" id="TIGR02506">
    <property type="entry name" value="NrdE_NrdA"/>
    <property type="match status" value="1"/>
</dbReference>
<dbReference type="STRING" id="109895.A0A507DTV0"/>
<dbReference type="GO" id="GO:0003735">
    <property type="term" value="F:structural constituent of ribosome"/>
    <property type="evidence" value="ECO:0007669"/>
    <property type="project" value="InterPro"/>
</dbReference>
<feature type="compositionally biased region" description="Gly residues" evidence="20">
    <location>
        <begin position="1449"/>
        <end position="1462"/>
    </location>
</feature>
<dbReference type="EC" id="1.17.4.1" evidence="4 19"/>
<dbReference type="CDD" id="cd12446">
    <property type="entry name" value="RRM_RBM25"/>
    <property type="match status" value="1"/>
</dbReference>
<keyword evidence="17" id="KW-0694">RNA-binding</keyword>
<dbReference type="SUPFAM" id="SSF54928">
    <property type="entry name" value="RNA-binding domain, RBD"/>
    <property type="match status" value="1"/>
</dbReference>
<evidence type="ECO:0000256" key="3">
    <source>
        <dbReference type="ARBA" id="ARBA00010406"/>
    </source>
</evidence>
<proteinExistence type="inferred from homology"/>
<dbReference type="InterPro" id="IPR002483">
    <property type="entry name" value="PWI_dom"/>
</dbReference>
<dbReference type="Gene3D" id="3.20.70.20">
    <property type="match status" value="1"/>
</dbReference>
<feature type="region of interest" description="Disordered" evidence="20">
    <location>
        <begin position="1444"/>
        <end position="1468"/>
    </location>
</feature>
<evidence type="ECO:0000256" key="15">
    <source>
        <dbReference type="ARBA" id="ARBA00024942"/>
    </source>
</evidence>
<evidence type="ECO:0000256" key="11">
    <source>
        <dbReference type="ARBA" id="ARBA00023002"/>
    </source>
</evidence>
<evidence type="ECO:0000256" key="8">
    <source>
        <dbReference type="ARBA" id="ARBA00022741"/>
    </source>
</evidence>
<evidence type="ECO:0000259" key="22">
    <source>
        <dbReference type="PROSITE" id="PS51025"/>
    </source>
</evidence>
<dbReference type="CDD" id="cd01679">
    <property type="entry name" value="RNR_I"/>
    <property type="match status" value="1"/>
</dbReference>
<dbReference type="PANTHER" id="PTHR11573:SF6">
    <property type="entry name" value="RIBONUCLEOSIDE-DIPHOSPHATE REDUCTASE LARGE SUBUNIT"/>
    <property type="match status" value="1"/>
</dbReference>
<dbReference type="GO" id="GO:0008097">
    <property type="term" value="F:5S rRNA binding"/>
    <property type="evidence" value="ECO:0007669"/>
    <property type="project" value="InterPro"/>
</dbReference>
<feature type="domain" description="ATP-cone" evidence="23">
    <location>
        <begin position="65"/>
        <end position="156"/>
    </location>
</feature>
<dbReference type="FunFam" id="3.20.70.20:FF:000001">
    <property type="entry name" value="Ribonucleoside-diphosphate reductase"/>
    <property type="match status" value="1"/>
</dbReference>
<feature type="compositionally biased region" description="Basic and acidic residues" evidence="20">
    <location>
        <begin position="1089"/>
        <end position="1109"/>
    </location>
</feature>
<feature type="compositionally biased region" description="Pro residues" evidence="20">
    <location>
        <begin position="1215"/>
        <end position="1236"/>
    </location>
</feature>
<protein>
    <recommendedName>
        <fullName evidence="4 19">Ribonucleoside-diphosphate reductase</fullName>
        <ecNumber evidence="4 19">1.17.4.1</ecNumber>
    </recommendedName>
</protein>
<dbReference type="SMART" id="SM00360">
    <property type="entry name" value="RRM"/>
    <property type="match status" value="1"/>
</dbReference>
<evidence type="ECO:0000256" key="4">
    <source>
        <dbReference type="ARBA" id="ARBA00012274"/>
    </source>
</evidence>
<name>A0A507DTV0_9FUNG</name>
<feature type="region of interest" description="Disordered" evidence="20">
    <location>
        <begin position="1482"/>
        <end position="1576"/>
    </location>
</feature>
<keyword evidence="5" id="KW-0963">Cytoplasm</keyword>
<dbReference type="InterPro" id="IPR057268">
    <property type="entry name" value="Ribosomal_L18"/>
</dbReference>
<dbReference type="GO" id="GO:0006412">
    <property type="term" value="P:translation"/>
    <property type="evidence" value="ECO:0007669"/>
    <property type="project" value="InterPro"/>
</dbReference>
<dbReference type="Pfam" id="PF00076">
    <property type="entry name" value="RRM_1"/>
    <property type="match status" value="1"/>
</dbReference>
<evidence type="ECO:0000256" key="12">
    <source>
        <dbReference type="ARBA" id="ARBA00023116"/>
    </source>
</evidence>
<feature type="compositionally biased region" description="Gly residues" evidence="20">
    <location>
        <begin position="1185"/>
        <end position="1196"/>
    </location>
</feature>
<evidence type="ECO:0000256" key="1">
    <source>
        <dbReference type="ARBA" id="ARBA00004496"/>
    </source>
</evidence>
<feature type="compositionally biased region" description="Basic and acidic residues" evidence="20">
    <location>
        <begin position="1567"/>
        <end position="1576"/>
    </location>
</feature>
<keyword evidence="12 19" id="KW-0215">Deoxyribonucleotide synthesis</keyword>
<dbReference type="GO" id="GO:1990904">
    <property type="term" value="C:ribonucleoprotein complex"/>
    <property type="evidence" value="ECO:0007669"/>
    <property type="project" value="UniProtKB-KW"/>
</dbReference>
<dbReference type="SUPFAM" id="SSF53137">
    <property type="entry name" value="Translational machinery components"/>
    <property type="match status" value="1"/>
</dbReference>
<keyword evidence="9 18" id="KW-0067">ATP-binding</keyword>
<feature type="compositionally biased region" description="Gly residues" evidence="20">
    <location>
        <begin position="1204"/>
        <end position="1214"/>
    </location>
</feature>
<evidence type="ECO:0000256" key="10">
    <source>
        <dbReference type="ARBA" id="ARBA00022980"/>
    </source>
</evidence>
<dbReference type="InterPro" id="IPR013346">
    <property type="entry name" value="NrdE_NrdA_C"/>
</dbReference>
<keyword evidence="13" id="KW-1015">Disulfide bond</keyword>
<comment type="catalytic activity">
    <reaction evidence="16 19">
        <text>a 2'-deoxyribonucleoside 5'-diphosphate + [thioredoxin]-disulfide + H2O = a ribonucleoside 5'-diphosphate + [thioredoxin]-dithiol</text>
        <dbReference type="Rhea" id="RHEA:23252"/>
        <dbReference type="Rhea" id="RHEA-COMP:10698"/>
        <dbReference type="Rhea" id="RHEA-COMP:10700"/>
        <dbReference type="ChEBI" id="CHEBI:15377"/>
        <dbReference type="ChEBI" id="CHEBI:29950"/>
        <dbReference type="ChEBI" id="CHEBI:50058"/>
        <dbReference type="ChEBI" id="CHEBI:57930"/>
        <dbReference type="ChEBI" id="CHEBI:73316"/>
        <dbReference type="EC" id="1.17.4.1"/>
    </reaction>
</comment>
<dbReference type="CDD" id="cd00432">
    <property type="entry name" value="Ribosomal_L18_L5e"/>
    <property type="match status" value="1"/>
</dbReference>
<evidence type="ECO:0000256" key="9">
    <source>
        <dbReference type="ARBA" id="ARBA00022840"/>
    </source>
</evidence>
<dbReference type="InterPro" id="IPR005144">
    <property type="entry name" value="ATP-cone_dom"/>
</dbReference>
<dbReference type="GO" id="GO:0004748">
    <property type="term" value="F:ribonucleoside-diphosphate reductase activity, thioredoxin disulfide as acceptor"/>
    <property type="evidence" value="ECO:0007669"/>
    <property type="project" value="UniProtKB-EC"/>
</dbReference>
<feature type="region of interest" description="Disordered" evidence="20">
    <location>
        <begin position="1164"/>
        <end position="1294"/>
    </location>
</feature>
<dbReference type="HAMAP" id="MF_01337_A">
    <property type="entry name" value="Ribosomal_uL18_A"/>
    <property type="match status" value="1"/>
</dbReference>
<dbReference type="SUPFAM" id="SSF101233">
    <property type="entry name" value="PWI domain"/>
    <property type="match status" value="1"/>
</dbReference>
<dbReference type="Gene3D" id="3.30.420.100">
    <property type="match status" value="1"/>
</dbReference>
<dbReference type="SUPFAM" id="SSF51998">
    <property type="entry name" value="PFL-like glycyl radical enzymes"/>
    <property type="match status" value="1"/>
</dbReference>
<keyword evidence="25" id="KW-1185">Reference proteome</keyword>
<keyword evidence="6" id="KW-0021">Allosteric enzyme</keyword>
<dbReference type="GO" id="GO:0005840">
    <property type="term" value="C:ribosome"/>
    <property type="evidence" value="ECO:0007669"/>
    <property type="project" value="UniProtKB-KW"/>
</dbReference>
<dbReference type="InterPro" id="IPR005485">
    <property type="entry name" value="Rbsml_uL18_euk_arch"/>
</dbReference>
<accession>A0A507DTV0</accession>
<gene>
    <name evidence="24" type="ORF">PhCBS80983_g05538</name>
</gene>